<dbReference type="EMBL" id="LGRX02020116">
    <property type="protein sequence ID" value="KAK3257784.1"/>
    <property type="molecule type" value="Genomic_DNA"/>
</dbReference>
<feature type="repeat" description="ANK" evidence="3">
    <location>
        <begin position="68"/>
        <end position="100"/>
    </location>
</feature>
<evidence type="ECO:0000256" key="3">
    <source>
        <dbReference type="PROSITE-ProRule" id="PRU00023"/>
    </source>
</evidence>
<comment type="caution">
    <text evidence="5">The sequence shown here is derived from an EMBL/GenBank/DDBJ whole genome shotgun (WGS) entry which is preliminary data.</text>
</comment>
<name>A0AAE0FDL4_9CHLO</name>
<dbReference type="SMART" id="SM00248">
    <property type="entry name" value="ANK"/>
    <property type="match status" value="4"/>
</dbReference>
<dbReference type="PANTHER" id="PTHR24198:SF165">
    <property type="entry name" value="ANKYRIN REPEAT-CONTAINING PROTEIN-RELATED"/>
    <property type="match status" value="1"/>
</dbReference>
<gene>
    <name evidence="5" type="ORF">CYMTET_33140</name>
</gene>
<evidence type="ECO:0000256" key="1">
    <source>
        <dbReference type="ARBA" id="ARBA00022737"/>
    </source>
</evidence>
<feature type="region of interest" description="Disordered" evidence="4">
    <location>
        <begin position="1"/>
        <end position="21"/>
    </location>
</feature>
<dbReference type="Gene3D" id="1.25.40.20">
    <property type="entry name" value="Ankyrin repeat-containing domain"/>
    <property type="match status" value="1"/>
</dbReference>
<dbReference type="SUPFAM" id="SSF48403">
    <property type="entry name" value="Ankyrin repeat"/>
    <property type="match status" value="1"/>
</dbReference>
<evidence type="ECO:0000313" key="5">
    <source>
        <dbReference type="EMBL" id="KAK3257784.1"/>
    </source>
</evidence>
<proteinExistence type="predicted"/>
<sequence length="200" mass="21342">MARRRYDGMSTTTKSKRSKSIGKSKIFDEDVDVLEEFQDVDDLQAYGLSFEDGDEDNYLDPSTLGQDEGNNALHRAAQYGHLEVVIALIEAGASLHAHNASGRSPLHFAADCGHAEIVDVLLQAGADTEDADPVQVRPLHVAAQGGHVTAMRLLLAAGADIHALAQGNVTALQSALEMQQVGAVRLLLQAGAPMMSPEQM</sequence>
<protein>
    <submittedName>
        <fullName evidence="5">Uncharacterized protein</fullName>
    </submittedName>
</protein>
<dbReference type="InterPro" id="IPR002110">
    <property type="entry name" value="Ankyrin_rpt"/>
</dbReference>
<accession>A0AAE0FDL4</accession>
<dbReference type="PRINTS" id="PR01415">
    <property type="entry name" value="ANKYRIN"/>
</dbReference>
<dbReference type="InterPro" id="IPR036770">
    <property type="entry name" value="Ankyrin_rpt-contain_sf"/>
</dbReference>
<keyword evidence="2 3" id="KW-0040">ANK repeat</keyword>
<keyword evidence="6" id="KW-1185">Reference proteome</keyword>
<feature type="repeat" description="ANK" evidence="3">
    <location>
        <begin position="138"/>
        <end position="166"/>
    </location>
</feature>
<reference evidence="5 6" key="1">
    <citation type="journal article" date="2015" name="Genome Biol. Evol.">
        <title>Comparative Genomics of a Bacterivorous Green Alga Reveals Evolutionary Causalities and Consequences of Phago-Mixotrophic Mode of Nutrition.</title>
        <authorList>
            <person name="Burns J.A."/>
            <person name="Paasch A."/>
            <person name="Narechania A."/>
            <person name="Kim E."/>
        </authorList>
    </citation>
    <scope>NUCLEOTIDE SEQUENCE [LARGE SCALE GENOMIC DNA]</scope>
    <source>
        <strain evidence="5 6">PLY_AMNH</strain>
    </source>
</reference>
<keyword evidence="1" id="KW-0677">Repeat</keyword>
<dbReference type="AlphaFoldDB" id="A0AAE0FDL4"/>
<evidence type="ECO:0000313" key="6">
    <source>
        <dbReference type="Proteomes" id="UP001190700"/>
    </source>
</evidence>
<evidence type="ECO:0000256" key="2">
    <source>
        <dbReference type="ARBA" id="ARBA00023043"/>
    </source>
</evidence>
<dbReference type="PROSITE" id="PS50088">
    <property type="entry name" value="ANK_REPEAT"/>
    <property type="match status" value="3"/>
</dbReference>
<dbReference type="Pfam" id="PF12796">
    <property type="entry name" value="Ank_2"/>
    <property type="match status" value="2"/>
</dbReference>
<feature type="non-terminal residue" evidence="5">
    <location>
        <position position="200"/>
    </location>
</feature>
<evidence type="ECO:0000256" key="4">
    <source>
        <dbReference type="SAM" id="MobiDB-lite"/>
    </source>
</evidence>
<dbReference type="Proteomes" id="UP001190700">
    <property type="component" value="Unassembled WGS sequence"/>
</dbReference>
<dbReference type="PROSITE" id="PS50297">
    <property type="entry name" value="ANK_REP_REGION"/>
    <property type="match status" value="3"/>
</dbReference>
<dbReference type="PANTHER" id="PTHR24198">
    <property type="entry name" value="ANKYRIN REPEAT AND PROTEIN KINASE DOMAIN-CONTAINING PROTEIN"/>
    <property type="match status" value="1"/>
</dbReference>
<organism evidence="5 6">
    <name type="scientific">Cymbomonas tetramitiformis</name>
    <dbReference type="NCBI Taxonomy" id="36881"/>
    <lineage>
        <taxon>Eukaryota</taxon>
        <taxon>Viridiplantae</taxon>
        <taxon>Chlorophyta</taxon>
        <taxon>Pyramimonadophyceae</taxon>
        <taxon>Pyramimonadales</taxon>
        <taxon>Pyramimonadaceae</taxon>
        <taxon>Cymbomonas</taxon>
    </lineage>
</organism>
<feature type="repeat" description="ANK" evidence="3">
    <location>
        <begin position="101"/>
        <end position="133"/>
    </location>
</feature>